<dbReference type="RefSeq" id="WP_127745738.1">
    <property type="nucleotide sequence ID" value="NZ_SACN01000003.1"/>
</dbReference>
<keyword evidence="1" id="KW-0472">Membrane</keyword>
<dbReference type="Proteomes" id="UP000282971">
    <property type="component" value="Unassembled WGS sequence"/>
</dbReference>
<evidence type="ECO:0000313" key="3">
    <source>
        <dbReference type="Proteomes" id="UP000282971"/>
    </source>
</evidence>
<proteinExistence type="predicted"/>
<keyword evidence="1" id="KW-1133">Transmembrane helix</keyword>
<comment type="caution">
    <text evidence="2">The sequence shown here is derived from an EMBL/GenBank/DDBJ whole genome shotgun (WGS) entry which is preliminary data.</text>
</comment>
<sequence length="59" mass="6310">MSATFASEVAASLGPFLFGAWMLLTMIRNRKAVRQREADAARLAGSAPVEITKRKAMGG</sequence>
<protein>
    <submittedName>
        <fullName evidence="2">Uncharacterized protein</fullName>
    </submittedName>
</protein>
<dbReference type="EMBL" id="SACN01000003">
    <property type="protein sequence ID" value="RVT90479.1"/>
    <property type="molecule type" value="Genomic_DNA"/>
</dbReference>
<organism evidence="2 3">
    <name type="scientific">Sphingomonas crocodyli</name>
    <dbReference type="NCBI Taxonomy" id="1979270"/>
    <lineage>
        <taxon>Bacteria</taxon>
        <taxon>Pseudomonadati</taxon>
        <taxon>Pseudomonadota</taxon>
        <taxon>Alphaproteobacteria</taxon>
        <taxon>Sphingomonadales</taxon>
        <taxon>Sphingomonadaceae</taxon>
        <taxon>Sphingomonas</taxon>
    </lineage>
</organism>
<name>A0A437LYG7_9SPHN</name>
<dbReference type="AlphaFoldDB" id="A0A437LYG7"/>
<evidence type="ECO:0000313" key="2">
    <source>
        <dbReference type="EMBL" id="RVT90479.1"/>
    </source>
</evidence>
<reference evidence="2 3" key="1">
    <citation type="submission" date="2019-01" db="EMBL/GenBank/DDBJ databases">
        <authorList>
            <person name="Chen W.-M."/>
        </authorList>
    </citation>
    <scope>NUCLEOTIDE SEQUENCE [LARGE SCALE GENOMIC DNA]</scope>
    <source>
        <strain evidence="2 3">CCP-7</strain>
    </source>
</reference>
<gene>
    <name evidence="2" type="ORF">EOD43_19710</name>
</gene>
<feature type="transmembrane region" description="Helical" evidence="1">
    <location>
        <begin position="6"/>
        <end position="27"/>
    </location>
</feature>
<keyword evidence="3" id="KW-1185">Reference proteome</keyword>
<accession>A0A437LYG7</accession>
<evidence type="ECO:0000256" key="1">
    <source>
        <dbReference type="SAM" id="Phobius"/>
    </source>
</evidence>
<keyword evidence="1" id="KW-0812">Transmembrane</keyword>